<organism evidence="9">
    <name type="scientific">Drosophila rhopaloa</name>
    <name type="common">Fruit fly</name>
    <dbReference type="NCBI Taxonomy" id="1041015"/>
    <lineage>
        <taxon>Eukaryota</taxon>
        <taxon>Metazoa</taxon>
        <taxon>Ecdysozoa</taxon>
        <taxon>Arthropoda</taxon>
        <taxon>Hexapoda</taxon>
        <taxon>Insecta</taxon>
        <taxon>Pterygota</taxon>
        <taxon>Neoptera</taxon>
        <taxon>Endopterygota</taxon>
        <taxon>Diptera</taxon>
        <taxon>Brachycera</taxon>
        <taxon>Muscomorpha</taxon>
        <taxon>Ephydroidea</taxon>
        <taxon>Drosophilidae</taxon>
        <taxon>Drosophila</taxon>
        <taxon>Sophophora</taxon>
    </lineage>
</organism>
<sequence>MNDTKAGKLSLDPCDGIVFEGPFDRSVCKKLVIRNPSDSQRVAFKMKTTTPKLFFVRPNIGILEPGEKVNVDIFMQPLLQEPPQKRHKFLLLAAEATGDMSDMQQFWKLQRPEDVWDAKIKCELIMSKEEQFRQAGGGATSVLEAEDQFDAQEDSEPVTKLLKQVSMLEEERLVLKEEIEALREQTIGGAHPGQGMIRSPRQGRSTLFYVAACIFTILAAIVGAFYGKNYLKNN</sequence>
<dbReference type="RefSeq" id="XP_016974168.2">
    <property type="nucleotide sequence ID" value="XM_017118679.2"/>
</dbReference>
<dbReference type="InterPro" id="IPR000535">
    <property type="entry name" value="MSP_dom"/>
</dbReference>
<keyword evidence="3 7" id="KW-0812">Transmembrane</keyword>
<evidence type="ECO:0000256" key="1">
    <source>
        <dbReference type="ARBA" id="ARBA00004211"/>
    </source>
</evidence>
<keyword evidence="5 7" id="KW-0472">Membrane</keyword>
<dbReference type="InterPro" id="IPR008962">
    <property type="entry name" value="PapD-like_sf"/>
</dbReference>
<dbReference type="GO" id="GO:0033149">
    <property type="term" value="F:FFAT motif binding"/>
    <property type="evidence" value="ECO:0007669"/>
    <property type="project" value="TreeGrafter"/>
</dbReference>
<keyword evidence="4 7" id="KW-1133">Transmembrane helix</keyword>
<dbReference type="SUPFAM" id="SSF49354">
    <property type="entry name" value="PapD-like"/>
    <property type="match status" value="1"/>
</dbReference>
<feature type="transmembrane region" description="Helical" evidence="7">
    <location>
        <begin position="206"/>
        <end position="226"/>
    </location>
</feature>
<dbReference type="GO" id="GO:0005886">
    <property type="term" value="C:plasma membrane"/>
    <property type="evidence" value="ECO:0007669"/>
    <property type="project" value="TreeGrafter"/>
</dbReference>
<dbReference type="AlphaFoldDB" id="A0A6P4EGL4"/>
<evidence type="ECO:0000256" key="3">
    <source>
        <dbReference type="ARBA" id="ARBA00022692"/>
    </source>
</evidence>
<evidence type="ECO:0000256" key="5">
    <source>
        <dbReference type="ARBA" id="ARBA00023136"/>
    </source>
</evidence>
<dbReference type="PROSITE" id="PS50202">
    <property type="entry name" value="MSP"/>
    <property type="match status" value="1"/>
</dbReference>
<comment type="subcellular location">
    <subcellularLocation>
        <location evidence="1">Membrane</location>
        <topology evidence="1">Single-pass type IV membrane protein</topology>
    </subcellularLocation>
</comment>
<keyword evidence="6" id="KW-0175">Coiled coil</keyword>
<evidence type="ECO:0000256" key="7">
    <source>
        <dbReference type="SAM" id="Phobius"/>
    </source>
</evidence>
<accession>A0A6P4EGL4</accession>
<dbReference type="OMA" id="TQRMAFK"/>
<dbReference type="RefSeq" id="XP_016974168.1">
    <property type="nucleotide sequence ID" value="XM_017118679.1"/>
</dbReference>
<evidence type="ECO:0000256" key="6">
    <source>
        <dbReference type="SAM" id="Coils"/>
    </source>
</evidence>
<dbReference type="PANTHER" id="PTHR10809:SF6">
    <property type="entry name" value="AT11025P-RELATED"/>
    <property type="match status" value="1"/>
</dbReference>
<dbReference type="Pfam" id="PF00635">
    <property type="entry name" value="Motile_Sperm"/>
    <property type="match status" value="1"/>
</dbReference>
<evidence type="ECO:0000259" key="8">
    <source>
        <dbReference type="PROSITE" id="PS50202"/>
    </source>
</evidence>
<dbReference type="GO" id="GO:0061817">
    <property type="term" value="P:endoplasmic reticulum-plasma membrane tethering"/>
    <property type="evidence" value="ECO:0007669"/>
    <property type="project" value="TreeGrafter"/>
</dbReference>
<protein>
    <submittedName>
        <fullName evidence="9">Vesicle-associated membrane protein-associated protein A</fullName>
    </submittedName>
</protein>
<dbReference type="InterPro" id="IPR013783">
    <property type="entry name" value="Ig-like_fold"/>
</dbReference>
<dbReference type="GeneID" id="108040938"/>
<evidence type="ECO:0000256" key="4">
    <source>
        <dbReference type="ARBA" id="ARBA00022989"/>
    </source>
</evidence>
<dbReference type="InterPro" id="IPR016763">
    <property type="entry name" value="VAP"/>
</dbReference>
<evidence type="ECO:0000256" key="2">
    <source>
        <dbReference type="ARBA" id="ARBA00008932"/>
    </source>
</evidence>
<dbReference type="GO" id="GO:0090158">
    <property type="term" value="P:endoplasmic reticulum membrane organization"/>
    <property type="evidence" value="ECO:0007669"/>
    <property type="project" value="TreeGrafter"/>
</dbReference>
<gene>
    <name evidence="9" type="primary">LOC108040938</name>
</gene>
<dbReference type="GO" id="GO:0005789">
    <property type="term" value="C:endoplasmic reticulum membrane"/>
    <property type="evidence" value="ECO:0007669"/>
    <property type="project" value="InterPro"/>
</dbReference>
<name>A0A6P4EGL4_DRORH</name>
<dbReference type="PANTHER" id="PTHR10809">
    <property type="entry name" value="VESICLE-ASSOCIATED MEMBRANE PROTEIN-ASSOCIATED PROTEIN"/>
    <property type="match status" value="1"/>
</dbReference>
<dbReference type="OrthoDB" id="264603at2759"/>
<proteinExistence type="inferred from homology"/>
<evidence type="ECO:0000313" key="9">
    <source>
        <dbReference type="RefSeq" id="XP_016974168.1"/>
    </source>
</evidence>
<reference evidence="9" key="1">
    <citation type="submission" date="2025-08" db="UniProtKB">
        <authorList>
            <consortium name="RefSeq"/>
        </authorList>
    </citation>
    <scope>IDENTIFICATION</scope>
</reference>
<feature type="domain" description="MSP" evidence="8">
    <location>
        <begin position="8"/>
        <end position="125"/>
    </location>
</feature>
<comment type="similarity">
    <text evidence="2">Belongs to the VAMP-associated protein (VAP) (TC 9.B.17) family.</text>
</comment>
<dbReference type="Gene3D" id="2.60.40.10">
    <property type="entry name" value="Immunoglobulins"/>
    <property type="match status" value="1"/>
</dbReference>
<feature type="coiled-coil region" evidence="6">
    <location>
        <begin position="158"/>
        <end position="185"/>
    </location>
</feature>